<feature type="domain" description="Beta-galactosidase 1-like first all-beta" evidence="4">
    <location>
        <begin position="81"/>
        <end position="182"/>
    </location>
</feature>
<dbReference type="PANTHER" id="PTHR23421">
    <property type="entry name" value="BETA-GALACTOSIDASE RELATED"/>
    <property type="match status" value="1"/>
</dbReference>
<evidence type="ECO:0000256" key="3">
    <source>
        <dbReference type="SAM" id="SignalP"/>
    </source>
</evidence>
<evidence type="ECO:0000259" key="5">
    <source>
        <dbReference type="Pfam" id="PF21467"/>
    </source>
</evidence>
<dbReference type="GO" id="GO:0004553">
    <property type="term" value="F:hydrolase activity, hydrolyzing O-glycosyl compounds"/>
    <property type="evidence" value="ECO:0007669"/>
    <property type="project" value="InterPro"/>
</dbReference>
<evidence type="ECO:0000256" key="2">
    <source>
        <dbReference type="ARBA" id="ARBA00023295"/>
    </source>
</evidence>
<evidence type="ECO:0000313" key="6">
    <source>
        <dbReference type="Proteomes" id="UP000887540"/>
    </source>
</evidence>
<dbReference type="Proteomes" id="UP000887540">
    <property type="component" value="Unplaced"/>
</dbReference>
<dbReference type="InterPro" id="IPR048913">
    <property type="entry name" value="BetaGal_gal-bd"/>
</dbReference>
<organism evidence="6 7">
    <name type="scientific">Acrobeloides nanus</name>
    <dbReference type="NCBI Taxonomy" id="290746"/>
    <lineage>
        <taxon>Eukaryota</taxon>
        <taxon>Metazoa</taxon>
        <taxon>Ecdysozoa</taxon>
        <taxon>Nematoda</taxon>
        <taxon>Chromadorea</taxon>
        <taxon>Rhabditida</taxon>
        <taxon>Tylenchina</taxon>
        <taxon>Cephalobomorpha</taxon>
        <taxon>Cephaloboidea</taxon>
        <taxon>Cephalobidae</taxon>
        <taxon>Acrobeloides</taxon>
    </lineage>
</organism>
<feature type="signal peptide" evidence="3">
    <location>
        <begin position="1"/>
        <end position="18"/>
    </location>
</feature>
<dbReference type="Pfam" id="PF21317">
    <property type="entry name" value="BetaGal_ABD_1"/>
    <property type="match status" value="1"/>
</dbReference>
<protein>
    <submittedName>
        <fullName evidence="7">Beta-galactosidase</fullName>
    </submittedName>
</protein>
<evidence type="ECO:0000313" key="7">
    <source>
        <dbReference type="WBParaSite" id="ACRNAN_scaffold1338.g28710.t1"/>
    </source>
</evidence>
<keyword evidence="3" id="KW-0732">Signal</keyword>
<evidence type="ECO:0000259" key="4">
    <source>
        <dbReference type="Pfam" id="PF21317"/>
    </source>
</evidence>
<feature type="domain" description="Beta-galactosidase galactose-binding" evidence="5">
    <location>
        <begin position="222"/>
        <end position="265"/>
    </location>
</feature>
<dbReference type="InterPro" id="IPR048912">
    <property type="entry name" value="BetaGal1-like_ABD1"/>
</dbReference>
<dbReference type="Pfam" id="PF21467">
    <property type="entry name" value="BetaGal_gal-bd"/>
    <property type="match status" value="1"/>
</dbReference>
<dbReference type="InterPro" id="IPR001944">
    <property type="entry name" value="Glycoside_Hdrlase_35"/>
</dbReference>
<feature type="chain" id="PRO_5038008668" evidence="3">
    <location>
        <begin position="19"/>
        <end position="270"/>
    </location>
</feature>
<dbReference type="GO" id="GO:0005975">
    <property type="term" value="P:carbohydrate metabolic process"/>
    <property type="evidence" value="ECO:0007669"/>
    <property type="project" value="InterPro"/>
</dbReference>
<keyword evidence="1" id="KW-0378">Hydrolase</keyword>
<evidence type="ECO:0000256" key="1">
    <source>
        <dbReference type="ARBA" id="ARBA00022801"/>
    </source>
</evidence>
<keyword evidence="6" id="KW-1185">Reference proteome</keyword>
<name>A0A914CSQ7_9BILA</name>
<sequence>MIILDIAMLISILINILADSSIPALKGNLMCKITAFITNMTACYVNWLMANYGVVNLKRVGTSLISTLIQIQEACHSTNYPMTFEQIDHPYGYVIYTTTLQTAGKNLSTPHIKDFGYVFLNNVYQGMLNKGNPTSINLNGANAGDILRILVENGGRQAYWTINDYKGLFNTTFDGITLQNWIQCGVNLTEASINSLTGNFDSIIEDNSEDLSSLAATSQPGVFTGQFTANQLQDTFFNSTGWGKGQLFVNGFNLGRYWPLYGPQVNDKIE</sequence>
<dbReference type="Gene3D" id="2.60.120.260">
    <property type="entry name" value="Galactose-binding domain-like"/>
    <property type="match status" value="2"/>
</dbReference>
<dbReference type="InterPro" id="IPR008979">
    <property type="entry name" value="Galactose-bd-like_sf"/>
</dbReference>
<reference evidence="7" key="1">
    <citation type="submission" date="2022-11" db="UniProtKB">
        <authorList>
            <consortium name="WormBaseParasite"/>
        </authorList>
    </citation>
    <scope>IDENTIFICATION</scope>
</reference>
<dbReference type="AlphaFoldDB" id="A0A914CSQ7"/>
<dbReference type="SUPFAM" id="SSF49785">
    <property type="entry name" value="Galactose-binding domain-like"/>
    <property type="match status" value="1"/>
</dbReference>
<accession>A0A914CSQ7</accession>
<keyword evidence="2" id="KW-0326">Glycosidase</keyword>
<dbReference type="WBParaSite" id="ACRNAN_scaffold1338.g28710.t1">
    <property type="protein sequence ID" value="ACRNAN_scaffold1338.g28710.t1"/>
    <property type="gene ID" value="ACRNAN_scaffold1338.g28710"/>
</dbReference>
<proteinExistence type="predicted"/>